<feature type="transmembrane region" description="Helical" evidence="1">
    <location>
        <begin position="52"/>
        <end position="71"/>
    </location>
</feature>
<protein>
    <submittedName>
        <fullName evidence="2">Uncharacterized protein</fullName>
    </submittedName>
</protein>
<evidence type="ECO:0000256" key="1">
    <source>
        <dbReference type="SAM" id="Phobius"/>
    </source>
</evidence>
<keyword evidence="1" id="KW-0472">Membrane</keyword>
<dbReference type="AlphaFoldDB" id="A0A4P9J0R1"/>
<dbReference type="GeneID" id="88775377"/>
<keyword evidence="1" id="KW-0812">Transmembrane</keyword>
<gene>
    <name evidence="2" type="ORF">FFU37_06935</name>
</gene>
<dbReference type="EMBL" id="CP040558">
    <property type="protein sequence ID" value="QCU74216.1"/>
    <property type="molecule type" value="Genomic_DNA"/>
</dbReference>
<feature type="transmembrane region" description="Helical" evidence="1">
    <location>
        <begin position="83"/>
        <end position="104"/>
    </location>
</feature>
<evidence type="ECO:0000313" key="2">
    <source>
        <dbReference type="EMBL" id="QCU74216.1"/>
    </source>
</evidence>
<proteinExistence type="predicted"/>
<dbReference type="KEGG" id="pdv:FFU37_06935"/>
<organism evidence="2 3">
    <name type="scientific">Pseudoalteromonas distincta</name>
    <dbReference type="NCBI Taxonomy" id="77608"/>
    <lineage>
        <taxon>Bacteria</taxon>
        <taxon>Pseudomonadati</taxon>
        <taxon>Pseudomonadota</taxon>
        <taxon>Gammaproteobacteria</taxon>
        <taxon>Alteromonadales</taxon>
        <taxon>Pseudoalteromonadaceae</taxon>
        <taxon>Pseudoalteromonas</taxon>
    </lineage>
</organism>
<reference evidence="2 3" key="1">
    <citation type="submission" date="2019-05" db="EMBL/GenBank/DDBJ databases">
        <title>Complete genome sequence of Pseudoalteromonas sp. 16-SW-7(T) isolated from the Okhotsk Sea, Russia.</title>
        <authorList>
            <person name="Nguyen T.H."/>
            <person name="Nedashkovskaya O.I."/>
            <person name="Kim S.-G."/>
        </authorList>
    </citation>
    <scope>NUCLEOTIDE SEQUENCE [LARGE SCALE GENOMIC DNA]</scope>
    <source>
        <strain evidence="2 3">16-SW-7</strain>
    </source>
</reference>
<name>A0A4P9J0R1_9GAMM</name>
<feature type="transmembrane region" description="Helical" evidence="1">
    <location>
        <begin position="6"/>
        <end position="31"/>
    </location>
</feature>
<evidence type="ECO:0000313" key="3">
    <source>
        <dbReference type="Proteomes" id="UP000310065"/>
    </source>
</evidence>
<keyword evidence="1" id="KW-1133">Transmembrane helix</keyword>
<accession>A0A4P9J0R1</accession>
<dbReference type="RefSeq" id="WP_138489079.1">
    <property type="nucleotide sequence ID" value="NZ_CP040558.1"/>
</dbReference>
<dbReference type="Proteomes" id="UP000310065">
    <property type="component" value="Chromosome L1"/>
</dbReference>
<sequence>MQLIAILAALGWSFLQFICLFIATQCVFGLVDLGTSKPSFYQKVLMHAVMGAFYSLFILPFISLGLFYFATINIDTWHELKPAIWVFATWCGGLFAFFFLISITESSVRLSKKKEKI</sequence>